<keyword evidence="1" id="KW-0614">Plasmid</keyword>
<protein>
    <submittedName>
        <fullName evidence="1">Uncharacterized protein</fullName>
    </submittedName>
</protein>
<organism evidence="1 2">
    <name type="scientific">Candidatus Fukatsuia symbiotica</name>
    <dbReference type="NCBI Taxonomy" id="1878942"/>
    <lineage>
        <taxon>Bacteria</taxon>
        <taxon>Pseudomonadati</taxon>
        <taxon>Pseudomonadota</taxon>
        <taxon>Gammaproteobacteria</taxon>
        <taxon>Enterobacterales</taxon>
        <taxon>Yersiniaceae</taxon>
        <taxon>Candidatus Fukatsuia</taxon>
    </lineage>
</organism>
<name>A0A2U8I8R9_9GAMM</name>
<geneLocation type="plasmid" evidence="1 2">
    <name>p5D_Fsymbiotica-2</name>
</geneLocation>
<dbReference type="OrthoDB" id="8039031at2"/>
<keyword evidence="2" id="KW-1185">Reference proteome</keyword>
<reference evidence="1 2" key="1">
    <citation type="submission" date="2017-05" db="EMBL/GenBank/DDBJ databases">
        <title>Genome sequence of Candidatus Fukatsuia symbiotica and Candidatus Hamiltonella defensa from Acyrthosiphon pisum strain 5D.</title>
        <authorList>
            <person name="Patel V.A."/>
            <person name="Chevignon G."/>
            <person name="Russell J.A."/>
            <person name="Oliver K.M."/>
        </authorList>
    </citation>
    <scope>NUCLEOTIDE SEQUENCE [LARGE SCALE GENOMIC DNA]</scope>
    <source>
        <strain evidence="1 2">5D</strain>
        <plasmid evidence="1 2">p5D_Fsymbiotica-2</plasmid>
    </source>
</reference>
<dbReference type="AlphaFoldDB" id="A0A2U8I8R9"/>
<evidence type="ECO:0000313" key="1">
    <source>
        <dbReference type="EMBL" id="AWK15586.1"/>
    </source>
</evidence>
<dbReference type="RefSeq" id="WP_119797894.1">
    <property type="nucleotide sequence ID" value="NZ_CP021661.1"/>
</dbReference>
<dbReference type="KEGG" id="fsm:CCS41_14265"/>
<evidence type="ECO:0000313" key="2">
    <source>
        <dbReference type="Proteomes" id="UP000261875"/>
    </source>
</evidence>
<gene>
    <name evidence="1" type="ORF">CCS41_14265</name>
</gene>
<dbReference type="Proteomes" id="UP000261875">
    <property type="component" value="Plasmid p5D_Fsymbiotica-2"/>
</dbReference>
<accession>A0A2U8I8R9</accession>
<proteinExistence type="predicted"/>
<dbReference type="EMBL" id="CP021661">
    <property type="protein sequence ID" value="AWK15586.1"/>
    <property type="molecule type" value="Genomic_DNA"/>
</dbReference>
<feature type="non-terminal residue" evidence="1">
    <location>
        <position position="1"/>
    </location>
</feature>
<sequence length="347" mass="39751">ALAKSEVRLWEVVTVNVGQWAEVRPFGTTSTVLRVYERSGTQNLKRWDCIATSVILLDGKPTFGGGILPFSQEQAQDFPVFLEYAHRRVIEELKEIRADDQQCSWSDEEINLMASSEESDPLSELLFSFWICETYLALTKPMPTLVNRDGHLLQWSKVRFPVAPENQDEIERRLHTAPHLDFDSNTKEWLWFDGEKDKVRDFGTTILGQLSLVDDSLIATVNSVERAETVKAYLNDLLGKLIGNPLSVHENVQSMMENYSTKNLPPAEPLDVPELITASLDQHYRKILDEPIPALNNLTPRECVQKSDQQVNLIQWLKSLENNTARAPHMAHYDFTWMWQELGIEEV</sequence>